<feature type="compositionally biased region" description="Low complexity" evidence="1">
    <location>
        <begin position="9"/>
        <end position="23"/>
    </location>
</feature>
<reference evidence="3" key="2">
    <citation type="submission" date="2009-11" db="EMBL/GenBank/DDBJ databases">
        <title>The Genome Sequence of Allomyces macrogynus strain ATCC 38327.</title>
        <authorList>
            <consortium name="The Broad Institute Genome Sequencing Platform"/>
            <person name="Russ C."/>
            <person name="Cuomo C."/>
            <person name="Shea T."/>
            <person name="Young S.K."/>
            <person name="Zeng Q."/>
            <person name="Koehrsen M."/>
            <person name="Haas B."/>
            <person name="Borodovsky M."/>
            <person name="Guigo R."/>
            <person name="Alvarado L."/>
            <person name="Berlin A."/>
            <person name="Borenstein D."/>
            <person name="Chen Z."/>
            <person name="Engels R."/>
            <person name="Freedman E."/>
            <person name="Gellesch M."/>
            <person name="Goldberg J."/>
            <person name="Griggs A."/>
            <person name="Gujja S."/>
            <person name="Heiman D."/>
            <person name="Hepburn T."/>
            <person name="Howarth C."/>
            <person name="Jen D."/>
            <person name="Larson L."/>
            <person name="Lewis B."/>
            <person name="Mehta T."/>
            <person name="Park D."/>
            <person name="Pearson M."/>
            <person name="Roberts A."/>
            <person name="Saif S."/>
            <person name="Shenoy N."/>
            <person name="Sisk P."/>
            <person name="Stolte C."/>
            <person name="Sykes S."/>
            <person name="Walk T."/>
            <person name="White J."/>
            <person name="Yandava C."/>
            <person name="Burger G."/>
            <person name="Gray M.W."/>
            <person name="Holland P.W.H."/>
            <person name="King N."/>
            <person name="Lang F.B.F."/>
            <person name="Roger A.J."/>
            <person name="Ruiz-Trillo I."/>
            <person name="Lander E."/>
            <person name="Nusbaum C."/>
        </authorList>
    </citation>
    <scope>NUCLEOTIDE SEQUENCE [LARGE SCALE GENOMIC DNA]</scope>
    <source>
        <strain evidence="3">ATCC 38327</strain>
    </source>
</reference>
<dbReference type="EMBL" id="GG745328">
    <property type="protein sequence ID" value="KNE55102.1"/>
    <property type="molecule type" value="Genomic_DNA"/>
</dbReference>
<feature type="region of interest" description="Disordered" evidence="1">
    <location>
        <begin position="187"/>
        <end position="268"/>
    </location>
</feature>
<dbReference type="VEuPathDB" id="FungiDB:AMAG_01035"/>
<evidence type="ECO:0000313" key="2">
    <source>
        <dbReference type="EMBL" id="KNE55102.1"/>
    </source>
</evidence>
<gene>
    <name evidence="2" type="ORF">AMAG_01035</name>
</gene>
<accession>A0A0L0RXJ9</accession>
<name>A0A0L0RXJ9_ALLM3</name>
<protein>
    <submittedName>
        <fullName evidence="2">Uncharacterized protein</fullName>
    </submittedName>
</protein>
<feature type="region of interest" description="Disordered" evidence="1">
    <location>
        <begin position="1"/>
        <end position="30"/>
    </location>
</feature>
<sequence length="268" mass="28382">MNNTGYDGASPSSSTAPTQQPTSGDAASANAGTLAGQAGDFVRRMQNYKMTPEEKVIIDRAQVRSRAYSTTGAILGGVGSIVWARTRRVSLIRTFFISSIAVFATSQLGPILSAYQASKELKALPESGLRQIIIDAKNGNYRGPMPLPTQTRSGDDGAAGEGTDRPQSAWDALRQQGVQTSAWDRVRTGQAPTPPAAQPVPPPRHVEPEEQEAPMPVVRSWDMIRNGAGEDHGAAPGSISETLSSPPRPAVGSGRGVRVNKYGDEVMD</sequence>
<keyword evidence="3" id="KW-1185">Reference proteome</keyword>
<organism evidence="2 3">
    <name type="scientific">Allomyces macrogynus (strain ATCC 38327)</name>
    <name type="common">Allomyces javanicus var. macrogynus</name>
    <dbReference type="NCBI Taxonomy" id="578462"/>
    <lineage>
        <taxon>Eukaryota</taxon>
        <taxon>Fungi</taxon>
        <taxon>Fungi incertae sedis</taxon>
        <taxon>Blastocladiomycota</taxon>
        <taxon>Blastocladiomycetes</taxon>
        <taxon>Blastocladiales</taxon>
        <taxon>Blastocladiaceae</taxon>
        <taxon>Allomyces</taxon>
    </lineage>
</organism>
<evidence type="ECO:0000313" key="3">
    <source>
        <dbReference type="Proteomes" id="UP000054350"/>
    </source>
</evidence>
<dbReference type="OrthoDB" id="5582336at2759"/>
<dbReference type="Proteomes" id="UP000054350">
    <property type="component" value="Unassembled WGS sequence"/>
</dbReference>
<feature type="region of interest" description="Disordered" evidence="1">
    <location>
        <begin position="140"/>
        <end position="166"/>
    </location>
</feature>
<reference evidence="2 3" key="1">
    <citation type="submission" date="2009-11" db="EMBL/GenBank/DDBJ databases">
        <title>Annotation of Allomyces macrogynus ATCC 38327.</title>
        <authorList>
            <consortium name="The Broad Institute Genome Sequencing Platform"/>
            <person name="Russ C."/>
            <person name="Cuomo C."/>
            <person name="Burger G."/>
            <person name="Gray M.W."/>
            <person name="Holland P.W.H."/>
            <person name="King N."/>
            <person name="Lang F.B.F."/>
            <person name="Roger A.J."/>
            <person name="Ruiz-Trillo I."/>
            <person name="Young S.K."/>
            <person name="Zeng Q."/>
            <person name="Gargeya S."/>
            <person name="Fitzgerald M."/>
            <person name="Haas B."/>
            <person name="Abouelleil A."/>
            <person name="Alvarado L."/>
            <person name="Arachchi H.M."/>
            <person name="Berlin A."/>
            <person name="Chapman S.B."/>
            <person name="Gearin G."/>
            <person name="Goldberg J."/>
            <person name="Griggs A."/>
            <person name="Gujja S."/>
            <person name="Hansen M."/>
            <person name="Heiman D."/>
            <person name="Howarth C."/>
            <person name="Larimer J."/>
            <person name="Lui A."/>
            <person name="MacDonald P.J.P."/>
            <person name="McCowen C."/>
            <person name="Montmayeur A."/>
            <person name="Murphy C."/>
            <person name="Neiman D."/>
            <person name="Pearson M."/>
            <person name="Priest M."/>
            <person name="Roberts A."/>
            <person name="Saif S."/>
            <person name="Shea T."/>
            <person name="Sisk P."/>
            <person name="Stolte C."/>
            <person name="Sykes S."/>
            <person name="Wortman J."/>
            <person name="Nusbaum C."/>
            <person name="Birren B."/>
        </authorList>
    </citation>
    <scope>NUCLEOTIDE SEQUENCE [LARGE SCALE GENOMIC DNA]</scope>
    <source>
        <strain evidence="2 3">ATCC 38327</strain>
    </source>
</reference>
<proteinExistence type="predicted"/>
<dbReference type="AlphaFoldDB" id="A0A0L0RXJ9"/>
<feature type="compositionally biased region" description="Pro residues" evidence="1">
    <location>
        <begin position="192"/>
        <end position="203"/>
    </location>
</feature>
<evidence type="ECO:0000256" key="1">
    <source>
        <dbReference type="SAM" id="MobiDB-lite"/>
    </source>
</evidence>